<comment type="caution">
    <text evidence="1">The sequence shown here is derived from an EMBL/GenBank/DDBJ whole genome shotgun (WGS) entry which is preliminary data.</text>
</comment>
<dbReference type="InterPro" id="IPR043504">
    <property type="entry name" value="Peptidase_S1_PA_chymotrypsin"/>
</dbReference>
<dbReference type="AlphaFoldDB" id="A0A835BQF4"/>
<gene>
    <name evidence="1" type="ORF">HU200_037611</name>
</gene>
<organism evidence="1 2">
    <name type="scientific">Digitaria exilis</name>
    <dbReference type="NCBI Taxonomy" id="1010633"/>
    <lineage>
        <taxon>Eukaryota</taxon>
        <taxon>Viridiplantae</taxon>
        <taxon>Streptophyta</taxon>
        <taxon>Embryophyta</taxon>
        <taxon>Tracheophyta</taxon>
        <taxon>Spermatophyta</taxon>
        <taxon>Magnoliopsida</taxon>
        <taxon>Liliopsida</taxon>
        <taxon>Poales</taxon>
        <taxon>Poaceae</taxon>
        <taxon>PACMAD clade</taxon>
        <taxon>Panicoideae</taxon>
        <taxon>Panicodae</taxon>
        <taxon>Paniceae</taxon>
        <taxon>Anthephorinae</taxon>
        <taxon>Digitaria</taxon>
    </lineage>
</organism>
<dbReference type="OrthoDB" id="654694at2759"/>
<dbReference type="InterPro" id="IPR009003">
    <property type="entry name" value="Peptidase_S1_PA"/>
</dbReference>
<sequence length="407" mass="44702">MSQGTPNTPRYSKLLVTPASIQTRLFFPPHAWLFDSLLDSFDWEAIFLDKEDASFPEATTEHDCPSDPEDFTEQGLDAKKLVLGISKSIVSLVSSVDGKILLSCTGTIVDHVGSATWILTSASLVRKPGSDYDVYQASDVKIEVLLHNKRAIDGRIAMCNLQYNIAIVTVDSLDLPMIALKDPPGCYSMLACPVIAVGRDSKSLRVKHGDMTRERSKLDCSELLVCTCPVTKTFIGGLVMDFGRRIVGICFFGKDTTPVLPIEIAARCLQHFKCFGTLKQPCLCIRGHALHSMGLEDLDKMRNMCPDLSCGTGIVVDQIPEVLSMNCGGIEVGDIICSIDGVVLHSVAQFTAILLDGMMVAMSSKNKGILQATIRRPRDDTKLVVMLNMRENSSVDFNNFFCNRFSF</sequence>
<evidence type="ECO:0000313" key="1">
    <source>
        <dbReference type="EMBL" id="KAF8695378.1"/>
    </source>
</evidence>
<dbReference type="PANTHER" id="PTHR47389">
    <property type="entry name" value="OS09G0436400 PROTEIN"/>
    <property type="match status" value="1"/>
</dbReference>
<accession>A0A835BQF4</accession>
<dbReference type="Proteomes" id="UP000636709">
    <property type="component" value="Unassembled WGS sequence"/>
</dbReference>
<protein>
    <recommendedName>
        <fullName evidence="3">PDZ domain-containing protein</fullName>
    </recommendedName>
</protein>
<dbReference type="EMBL" id="JACEFO010001897">
    <property type="protein sequence ID" value="KAF8695378.1"/>
    <property type="molecule type" value="Genomic_DNA"/>
</dbReference>
<reference evidence="1" key="1">
    <citation type="submission" date="2020-07" db="EMBL/GenBank/DDBJ databases">
        <title>Genome sequence and genetic diversity analysis of an under-domesticated orphan crop, white fonio (Digitaria exilis).</title>
        <authorList>
            <person name="Bennetzen J.L."/>
            <person name="Chen S."/>
            <person name="Ma X."/>
            <person name="Wang X."/>
            <person name="Yssel A.E.J."/>
            <person name="Chaluvadi S.R."/>
            <person name="Johnson M."/>
            <person name="Gangashetty P."/>
            <person name="Hamidou F."/>
            <person name="Sanogo M.D."/>
            <person name="Zwaenepoel A."/>
            <person name="Wallace J."/>
            <person name="Van De Peer Y."/>
            <person name="Van Deynze A."/>
        </authorList>
    </citation>
    <scope>NUCLEOTIDE SEQUENCE</scope>
    <source>
        <tissue evidence="1">Leaves</tissue>
    </source>
</reference>
<proteinExistence type="predicted"/>
<evidence type="ECO:0008006" key="3">
    <source>
        <dbReference type="Google" id="ProtNLM"/>
    </source>
</evidence>
<name>A0A835BQF4_9POAL</name>
<dbReference type="PANTHER" id="PTHR47389:SF6">
    <property type="entry name" value="OS09G0436300 PROTEIN"/>
    <property type="match status" value="1"/>
</dbReference>
<keyword evidence="2" id="KW-1185">Reference proteome</keyword>
<dbReference type="SUPFAM" id="SSF50494">
    <property type="entry name" value="Trypsin-like serine proteases"/>
    <property type="match status" value="1"/>
</dbReference>
<evidence type="ECO:0000313" key="2">
    <source>
        <dbReference type="Proteomes" id="UP000636709"/>
    </source>
</evidence>
<dbReference type="Gene3D" id="2.40.10.10">
    <property type="entry name" value="Trypsin-like serine proteases"/>
    <property type="match status" value="1"/>
</dbReference>
<dbReference type="Pfam" id="PF13365">
    <property type="entry name" value="Trypsin_2"/>
    <property type="match status" value="1"/>
</dbReference>